<dbReference type="InterPro" id="IPR011006">
    <property type="entry name" value="CheY-like_superfamily"/>
</dbReference>
<gene>
    <name evidence="3" type="ORF">SAMN05216452_3336</name>
</gene>
<feature type="modified residue" description="4-aspartylphosphate" evidence="1">
    <location>
        <position position="51"/>
    </location>
</feature>
<name>A0A1H4MIN5_9HYPH</name>
<feature type="domain" description="Response regulatory" evidence="2">
    <location>
        <begin position="4"/>
        <end position="108"/>
    </location>
</feature>
<keyword evidence="4" id="KW-1185">Reference proteome</keyword>
<sequence length="123" mass="13382">MVGMILVVAPDSAFRLSLRFMLETEGFDVVVPDSFAEAVRLRADADCMIVDHDVLIEAGMPVARLAADDGPFVLLADTLQDMPQAEHMRTVEKPLLGSAVVNAVQALLEGAGHREKPVLRRFP</sequence>
<evidence type="ECO:0000256" key="1">
    <source>
        <dbReference type="PROSITE-ProRule" id="PRU00169"/>
    </source>
</evidence>
<dbReference type="GO" id="GO:0000160">
    <property type="term" value="P:phosphorelay signal transduction system"/>
    <property type="evidence" value="ECO:0007669"/>
    <property type="project" value="InterPro"/>
</dbReference>
<dbReference type="InterPro" id="IPR001789">
    <property type="entry name" value="Sig_transdc_resp-reg_receiver"/>
</dbReference>
<protein>
    <recommendedName>
        <fullName evidence="2">Response regulatory domain-containing protein</fullName>
    </recommendedName>
</protein>
<proteinExistence type="predicted"/>
<organism evidence="3 4">
    <name type="scientific">Nitratireductor aquibiodomus</name>
    <dbReference type="NCBI Taxonomy" id="204799"/>
    <lineage>
        <taxon>Bacteria</taxon>
        <taxon>Pseudomonadati</taxon>
        <taxon>Pseudomonadota</taxon>
        <taxon>Alphaproteobacteria</taxon>
        <taxon>Hyphomicrobiales</taxon>
        <taxon>Phyllobacteriaceae</taxon>
        <taxon>Nitratireductor</taxon>
    </lineage>
</organism>
<evidence type="ECO:0000259" key="2">
    <source>
        <dbReference type="PROSITE" id="PS50110"/>
    </source>
</evidence>
<dbReference type="AlphaFoldDB" id="A0A1H4MIN5"/>
<dbReference type="PROSITE" id="PS50110">
    <property type="entry name" value="RESPONSE_REGULATORY"/>
    <property type="match status" value="1"/>
</dbReference>
<dbReference type="Proteomes" id="UP000199064">
    <property type="component" value="Unassembled WGS sequence"/>
</dbReference>
<accession>A0A1H4MIN5</accession>
<evidence type="ECO:0000313" key="4">
    <source>
        <dbReference type="Proteomes" id="UP000199064"/>
    </source>
</evidence>
<keyword evidence="1" id="KW-0597">Phosphoprotein</keyword>
<evidence type="ECO:0000313" key="3">
    <source>
        <dbReference type="EMBL" id="SEB82869.1"/>
    </source>
</evidence>
<dbReference type="SUPFAM" id="SSF52172">
    <property type="entry name" value="CheY-like"/>
    <property type="match status" value="1"/>
</dbReference>
<dbReference type="EMBL" id="FNSL01000001">
    <property type="protein sequence ID" value="SEB82869.1"/>
    <property type="molecule type" value="Genomic_DNA"/>
</dbReference>
<dbReference type="Gene3D" id="3.40.50.2300">
    <property type="match status" value="1"/>
</dbReference>
<reference evidence="4" key="1">
    <citation type="submission" date="2016-10" db="EMBL/GenBank/DDBJ databases">
        <authorList>
            <person name="Varghese N."/>
            <person name="Submissions S."/>
        </authorList>
    </citation>
    <scope>NUCLEOTIDE SEQUENCE [LARGE SCALE GENOMIC DNA]</scope>
    <source>
        <strain evidence="4">ES.061</strain>
    </source>
</reference>